<evidence type="ECO:0000313" key="7">
    <source>
        <dbReference type="Proteomes" id="UP000093695"/>
    </source>
</evidence>
<name>A0A193BT51_AMYOR</name>
<dbReference type="InterPro" id="IPR036188">
    <property type="entry name" value="FAD/NAD-bd_sf"/>
</dbReference>
<comment type="cofactor">
    <cofactor evidence="1">
        <name>FAD</name>
        <dbReference type="ChEBI" id="CHEBI:57692"/>
    </cofactor>
</comment>
<dbReference type="InterPro" id="IPR002204">
    <property type="entry name" value="3-OH-isobutyrate_DH-rel_CS"/>
</dbReference>
<dbReference type="Gene3D" id="3.30.9.10">
    <property type="entry name" value="D-Amino Acid Oxidase, subunit A, domain 2"/>
    <property type="match status" value="1"/>
</dbReference>
<organism evidence="6 7">
    <name type="scientific">Amycolatopsis orientalis</name>
    <name type="common">Nocardia orientalis</name>
    <dbReference type="NCBI Taxonomy" id="31958"/>
    <lineage>
        <taxon>Bacteria</taxon>
        <taxon>Bacillati</taxon>
        <taxon>Actinomycetota</taxon>
        <taxon>Actinomycetes</taxon>
        <taxon>Pseudonocardiales</taxon>
        <taxon>Pseudonocardiaceae</taxon>
        <taxon>Amycolatopsis</taxon>
    </lineage>
</organism>
<evidence type="ECO:0000256" key="3">
    <source>
        <dbReference type="ARBA" id="ARBA00022827"/>
    </source>
</evidence>
<dbReference type="SUPFAM" id="SSF54373">
    <property type="entry name" value="FAD-linked reductases, C-terminal domain"/>
    <property type="match status" value="1"/>
</dbReference>
<keyword evidence="3" id="KW-0274">FAD</keyword>
<dbReference type="Pfam" id="PF01266">
    <property type="entry name" value="DAO"/>
    <property type="match status" value="1"/>
</dbReference>
<dbReference type="NCBIfam" id="NF008425">
    <property type="entry name" value="PRK11259.1"/>
    <property type="match status" value="1"/>
</dbReference>
<dbReference type="Gene3D" id="3.50.50.60">
    <property type="entry name" value="FAD/NAD(P)-binding domain"/>
    <property type="match status" value="1"/>
</dbReference>
<dbReference type="RefSeq" id="WP_044852297.1">
    <property type="nucleotide sequence ID" value="NZ_CP016174.1"/>
</dbReference>
<dbReference type="PROSITE" id="PS00895">
    <property type="entry name" value="3_HYDROXYISOBUT_DH"/>
    <property type="match status" value="1"/>
</dbReference>
<evidence type="ECO:0000256" key="2">
    <source>
        <dbReference type="ARBA" id="ARBA00022630"/>
    </source>
</evidence>
<feature type="domain" description="FAD dependent oxidoreductase" evidence="5">
    <location>
        <begin position="5"/>
        <end position="358"/>
    </location>
</feature>
<evidence type="ECO:0000259" key="5">
    <source>
        <dbReference type="Pfam" id="PF01266"/>
    </source>
</evidence>
<dbReference type="PANTHER" id="PTHR10961:SF7">
    <property type="entry name" value="FAD DEPENDENT OXIDOREDUCTASE DOMAIN-CONTAINING PROTEIN"/>
    <property type="match status" value="1"/>
</dbReference>
<keyword evidence="7" id="KW-1185">Reference proteome</keyword>
<accession>A0A193BT51</accession>
<evidence type="ECO:0000256" key="1">
    <source>
        <dbReference type="ARBA" id="ARBA00001974"/>
    </source>
</evidence>
<dbReference type="InterPro" id="IPR006076">
    <property type="entry name" value="FAD-dep_OxRdtase"/>
</dbReference>
<proteinExistence type="predicted"/>
<dbReference type="AlphaFoldDB" id="A0A193BT51"/>
<sequence length="381" mass="41523">MSAYDVIVIGLGGMGSAAAYRLARRGQRVLGIDRFAPVHNLGSSHGGSRVTRQAYFEDPAYVPLLVRAHELWDGIESDSGREIFTRCGGIMLGGPDSRTVSGSLLSARKWGLPHEILDATEVRRRFPTMNPAEDEIALYEENAGFVVPEASVAAHLQLAARAGAELHHEEKVLSWHQTVTGVRVGTSQNFYTAGQLVICPGAWAPELLTELGVEFTIERQVQYWFAPSGGAEPFRAERHPIYVWEGENGRQFYGFPSHDDAGSVKVAFFRGGGTCTPETIDRTVHPEEVAEISAFVGRKMPSLPGSFLRAATCMYTNTPDEHFVISRHPTHDRVVIACGFSGHGFKFVPVVGEVLADLVVDGTTAHPIALFDPARFAGVPR</sequence>
<dbReference type="PANTHER" id="PTHR10961">
    <property type="entry name" value="PEROXISOMAL SARCOSINE OXIDASE"/>
    <property type="match status" value="1"/>
</dbReference>
<dbReference type="EMBL" id="CP016174">
    <property type="protein sequence ID" value="ANN15359.1"/>
    <property type="molecule type" value="Genomic_DNA"/>
</dbReference>
<protein>
    <submittedName>
        <fullName evidence="6">N-methyltryptophan oxidase</fullName>
    </submittedName>
</protein>
<dbReference type="Proteomes" id="UP000093695">
    <property type="component" value="Chromosome"/>
</dbReference>
<keyword evidence="2" id="KW-0285">Flavoprotein</keyword>
<dbReference type="InterPro" id="IPR045170">
    <property type="entry name" value="MTOX"/>
</dbReference>
<dbReference type="SUPFAM" id="SSF51905">
    <property type="entry name" value="FAD/NAD(P)-binding domain"/>
    <property type="match status" value="1"/>
</dbReference>
<dbReference type="KEGG" id="aori:SD37_06605"/>
<reference evidence="6 7" key="1">
    <citation type="journal article" date="2015" name="Genome Announc.">
        <title>Draft Genome Sequence of Norvancomycin-Producing Strain Amycolatopsis orientalis CPCC200066.</title>
        <authorList>
            <person name="Lei X."/>
            <person name="Yuan F."/>
            <person name="Shi Y."/>
            <person name="Li X."/>
            <person name="Wang L."/>
            <person name="Hong B."/>
        </authorList>
    </citation>
    <scope>NUCLEOTIDE SEQUENCE [LARGE SCALE GENOMIC DNA]</scope>
    <source>
        <strain evidence="6 7">B-37</strain>
    </source>
</reference>
<dbReference type="eggNOG" id="COG0665">
    <property type="taxonomic scope" value="Bacteria"/>
</dbReference>
<evidence type="ECO:0000256" key="4">
    <source>
        <dbReference type="ARBA" id="ARBA00023002"/>
    </source>
</evidence>
<gene>
    <name evidence="6" type="ORF">SD37_06605</name>
</gene>
<dbReference type="GO" id="GO:0008115">
    <property type="term" value="F:sarcosine oxidase activity"/>
    <property type="evidence" value="ECO:0007669"/>
    <property type="project" value="TreeGrafter"/>
</dbReference>
<keyword evidence="4" id="KW-0560">Oxidoreductase</keyword>
<evidence type="ECO:0000313" key="6">
    <source>
        <dbReference type="EMBL" id="ANN15359.1"/>
    </source>
</evidence>
<dbReference type="STRING" id="31958.SD37_06605"/>
<dbReference type="GO" id="GO:0050660">
    <property type="term" value="F:flavin adenine dinucleotide binding"/>
    <property type="evidence" value="ECO:0007669"/>
    <property type="project" value="InterPro"/>
</dbReference>